<evidence type="ECO:0000313" key="2">
    <source>
        <dbReference type="EMBL" id="NKI89857.1"/>
    </source>
</evidence>
<feature type="transmembrane region" description="Helical" evidence="1">
    <location>
        <begin position="50"/>
        <end position="72"/>
    </location>
</feature>
<keyword evidence="1" id="KW-0812">Transmembrane</keyword>
<dbReference type="EMBL" id="JAAVTK010000006">
    <property type="protein sequence ID" value="NKI89857.1"/>
    <property type="molecule type" value="Genomic_DNA"/>
</dbReference>
<protein>
    <recommendedName>
        <fullName evidence="4">DUF3995 domain-containing protein</fullName>
    </recommendedName>
</protein>
<keyword evidence="1" id="KW-0472">Membrane</keyword>
<evidence type="ECO:0008006" key="4">
    <source>
        <dbReference type="Google" id="ProtNLM"/>
    </source>
</evidence>
<reference evidence="2 3" key="1">
    <citation type="submission" date="2020-03" db="EMBL/GenBank/DDBJ databases">
        <title>Genomic Encyclopedia of Type Strains, Phase IV (KMG-V): Genome sequencing to study the core and pangenomes of soil and plant-associated prokaryotes.</title>
        <authorList>
            <person name="Whitman W."/>
        </authorList>
    </citation>
    <scope>NUCLEOTIDE SEQUENCE [LARGE SCALE GENOMIC DNA]</scope>
    <source>
        <strain evidence="2 3">1B</strain>
    </source>
</reference>
<dbReference type="InterPro" id="IPR025058">
    <property type="entry name" value="DUF3995"/>
</dbReference>
<dbReference type="Pfam" id="PF13160">
    <property type="entry name" value="DUF3995"/>
    <property type="match status" value="1"/>
</dbReference>
<dbReference type="Proteomes" id="UP000717634">
    <property type="component" value="Unassembled WGS sequence"/>
</dbReference>
<dbReference type="RefSeq" id="WP_168673473.1">
    <property type="nucleotide sequence ID" value="NZ_JAAVTK010000006.1"/>
</dbReference>
<feature type="transmembrane region" description="Helical" evidence="1">
    <location>
        <begin position="123"/>
        <end position="141"/>
    </location>
</feature>
<keyword evidence="3" id="KW-1185">Reference proteome</keyword>
<evidence type="ECO:0000256" key="1">
    <source>
        <dbReference type="SAM" id="Phobius"/>
    </source>
</evidence>
<keyword evidence="1" id="KW-1133">Transmembrane helix</keyword>
<proteinExistence type="predicted"/>
<evidence type="ECO:0000313" key="3">
    <source>
        <dbReference type="Proteomes" id="UP000717634"/>
    </source>
</evidence>
<comment type="caution">
    <text evidence="2">The sequence shown here is derived from an EMBL/GenBank/DDBJ whole genome shotgun (WGS) entry which is preliminary data.</text>
</comment>
<sequence>MLAFITTFNSLIFLALAGLHAYWATGGTRGLTAALPAHSTGAVVFQPGRGMVWAVAVVLLVLALLSTAHLLPASAGLPASWLRATDWAVAAGLGLRVLGDFRFVGLNKQVRDTTFAHLDTRYYTPLCLVMALGFVGLALAVRL</sequence>
<accession>A0ABX1HLF0</accession>
<gene>
    <name evidence="2" type="ORF">HBN54_002456</name>
</gene>
<organism evidence="2 3">
    <name type="scientific">Hymenobacter artigasi</name>
    <dbReference type="NCBI Taxonomy" id="2719616"/>
    <lineage>
        <taxon>Bacteria</taxon>
        <taxon>Pseudomonadati</taxon>
        <taxon>Bacteroidota</taxon>
        <taxon>Cytophagia</taxon>
        <taxon>Cytophagales</taxon>
        <taxon>Hymenobacteraceae</taxon>
        <taxon>Hymenobacter</taxon>
    </lineage>
</organism>
<name>A0ABX1HLF0_9BACT</name>